<feature type="domain" description="HTH luxR-type" evidence="3">
    <location>
        <begin position="848"/>
        <end position="913"/>
    </location>
</feature>
<dbReference type="PRINTS" id="PR00038">
    <property type="entry name" value="HTHLUXR"/>
</dbReference>
<comment type="caution">
    <text evidence="4">The sequence shown here is derived from an EMBL/GenBank/DDBJ whole genome shotgun (WGS) entry which is preliminary data.</text>
</comment>
<sequence length="914" mass="98079">MSTICGRTSEIDALGRLLDTAKGGRSGVLVLCGEAGMGKTVLLDFARAHADGLRVVSIAGVETERHIPFAGISQLVLPATDLLDRLPTSQATAMRAALALGPAVSPDRFAICVAMLNLFSVMAEEGPLLVTIDDLHWLDDSSAEAIVFAARRLVSEGIALLAATRESNGGMLGTARLPVMSLAPFDERAAAQLITGLTRIAPDPRLVERLVASTGGNPMAIREVLDGMTAGQLRGHQTSPDFTPARNTATALFATRVANLDEQERTLLLLMSLATGGDIDPVLNAAEILGVPTEALDGLEASGLVRIDGDRFVLSHPLVRSATMASFAPGRHRAVHRLLAAALTDPQYADRRTWHLAEATVGTDERVAEALDQLGGRAVARGGHAIAATAFERAARLSRIDRDRARRLHSAGAAAHFAGQYAKARELLDRSAALSTDPILDADIVAVRSRIEFFSGHATRAYLLLQRTAGQVREIDRSRAAALYVDAAMSALLAGDVVTAFETAHEAEVLGDSGGSVGLVTKVITGLGMLHIGQLSEGALKLAEASAIALGRTSERPADEYVVLTGLGMMWIGEHEQARPIIGALIERMRREGTVSWLPFALYVMTYIEARCGRLRDAHAMATEAVELARLTMADFSLYLALSALAYTEAVLGEEASCRRHVAEALALIPADADFPRDAVEALGLLELGLGHLDAAVNAFASPYAQPRGDTGRIAESHPDQLEALVRAGRVLPPDTLAENDERCALTGLPLTAAIAWRLRGLMAGDAEMETCFETALRLHDQVRCAFETARTNLYFGERLRRTGQRKRARHCLHAALRIFDEYGCRPWSRRARAELAATGESLREETPLSRLEVLTPQEYQVARAVSTGVTNQQVASSLFISTKTVEFHLGNVFRKLGVHSRTELAGRFPSLAE</sequence>
<dbReference type="Pfam" id="PF00196">
    <property type="entry name" value="GerE"/>
    <property type="match status" value="1"/>
</dbReference>
<keyword evidence="5" id="KW-1185">Reference proteome</keyword>
<dbReference type="EMBL" id="JBHSFP010000012">
    <property type="protein sequence ID" value="MFC4532942.1"/>
    <property type="molecule type" value="Genomic_DNA"/>
</dbReference>
<dbReference type="PROSITE" id="PS50043">
    <property type="entry name" value="HTH_LUXR_2"/>
    <property type="match status" value="1"/>
</dbReference>
<evidence type="ECO:0000256" key="2">
    <source>
        <dbReference type="ARBA" id="ARBA00022840"/>
    </source>
</evidence>
<dbReference type="PROSITE" id="PS00622">
    <property type="entry name" value="HTH_LUXR_1"/>
    <property type="match status" value="1"/>
</dbReference>
<protein>
    <submittedName>
        <fullName evidence="4">AAA family ATPase</fullName>
    </submittedName>
</protein>
<dbReference type="CDD" id="cd06170">
    <property type="entry name" value="LuxR_C_like"/>
    <property type="match status" value="1"/>
</dbReference>
<dbReference type="InterPro" id="IPR027417">
    <property type="entry name" value="P-loop_NTPase"/>
</dbReference>
<dbReference type="Gene3D" id="1.10.10.10">
    <property type="entry name" value="Winged helix-like DNA-binding domain superfamily/Winged helix DNA-binding domain"/>
    <property type="match status" value="1"/>
</dbReference>
<dbReference type="Pfam" id="PF13191">
    <property type="entry name" value="AAA_16"/>
    <property type="match status" value="1"/>
</dbReference>
<dbReference type="InterPro" id="IPR000792">
    <property type="entry name" value="Tscrpt_reg_LuxR_C"/>
</dbReference>
<evidence type="ECO:0000313" key="5">
    <source>
        <dbReference type="Proteomes" id="UP001596004"/>
    </source>
</evidence>
<keyword evidence="1" id="KW-0547">Nucleotide-binding</keyword>
<dbReference type="SUPFAM" id="SSF52540">
    <property type="entry name" value="P-loop containing nucleoside triphosphate hydrolases"/>
    <property type="match status" value="1"/>
</dbReference>
<evidence type="ECO:0000256" key="1">
    <source>
        <dbReference type="ARBA" id="ARBA00022741"/>
    </source>
</evidence>
<gene>
    <name evidence="4" type="ORF">ACFO60_19370</name>
</gene>
<dbReference type="SUPFAM" id="SSF46894">
    <property type="entry name" value="C-terminal effector domain of the bipartite response regulators"/>
    <property type="match status" value="1"/>
</dbReference>
<evidence type="ECO:0000313" key="4">
    <source>
        <dbReference type="EMBL" id="MFC4532942.1"/>
    </source>
</evidence>
<dbReference type="InterPro" id="IPR011990">
    <property type="entry name" value="TPR-like_helical_dom_sf"/>
</dbReference>
<organism evidence="4 5">
    <name type="scientific">Sphaerisporangium dianthi</name>
    <dbReference type="NCBI Taxonomy" id="1436120"/>
    <lineage>
        <taxon>Bacteria</taxon>
        <taxon>Bacillati</taxon>
        <taxon>Actinomycetota</taxon>
        <taxon>Actinomycetes</taxon>
        <taxon>Streptosporangiales</taxon>
        <taxon>Streptosporangiaceae</taxon>
        <taxon>Sphaerisporangium</taxon>
    </lineage>
</organism>
<dbReference type="RefSeq" id="WP_380841877.1">
    <property type="nucleotide sequence ID" value="NZ_JBHSFP010000012.1"/>
</dbReference>
<dbReference type="InterPro" id="IPR036388">
    <property type="entry name" value="WH-like_DNA-bd_sf"/>
</dbReference>
<accession>A0ABV9CJC7</accession>
<dbReference type="SMART" id="SM00421">
    <property type="entry name" value="HTH_LUXR"/>
    <property type="match status" value="1"/>
</dbReference>
<evidence type="ECO:0000259" key="3">
    <source>
        <dbReference type="PROSITE" id="PS50043"/>
    </source>
</evidence>
<dbReference type="InterPro" id="IPR041664">
    <property type="entry name" value="AAA_16"/>
</dbReference>
<proteinExistence type="predicted"/>
<name>A0ABV9CJC7_9ACTN</name>
<dbReference type="PANTHER" id="PTHR16305:SF35">
    <property type="entry name" value="TRANSCRIPTIONAL ACTIVATOR DOMAIN"/>
    <property type="match status" value="1"/>
</dbReference>
<reference evidence="5" key="1">
    <citation type="journal article" date="2019" name="Int. J. Syst. Evol. Microbiol.">
        <title>The Global Catalogue of Microorganisms (GCM) 10K type strain sequencing project: providing services to taxonomists for standard genome sequencing and annotation.</title>
        <authorList>
            <consortium name="The Broad Institute Genomics Platform"/>
            <consortium name="The Broad Institute Genome Sequencing Center for Infectious Disease"/>
            <person name="Wu L."/>
            <person name="Ma J."/>
        </authorList>
    </citation>
    <scope>NUCLEOTIDE SEQUENCE [LARGE SCALE GENOMIC DNA]</scope>
    <source>
        <strain evidence="5">CGMCC 4.7132</strain>
    </source>
</reference>
<keyword evidence="2" id="KW-0067">ATP-binding</keyword>
<dbReference type="SUPFAM" id="SSF48452">
    <property type="entry name" value="TPR-like"/>
    <property type="match status" value="2"/>
</dbReference>
<dbReference type="PANTHER" id="PTHR16305">
    <property type="entry name" value="TESTICULAR SOLUBLE ADENYLYL CYCLASE"/>
    <property type="match status" value="1"/>
</dbReference>
<dbReference type="Gene3D" id="1.25.40.10">
    <property type="entry name" value="Tetratricopeptide repeat domain"/>
    <property type="match status" value="1"/>
</dbReference>
<dbReference type="Proteomes" id="UP001596004">
    <property type="component" value="Unassembled WGS sequence"/>
</dbReference>
<dbReference type="InterPro" id="IPR016032">
    <property type="entry name" value="Sig_transdc_resp-reg_C-effctor"/>
</dbReference>